<evidence type="ECO:0000256" key="4">
    <source>
        <dbReference type="ARBA" id="ARBA00023163"/>
    </source>
</evidence>
<evidence type="ECO:0000313" key="7">
    <source>
        <dbReference type="Proteomes" id="UP000824239"/>
    </source>
</evidence>
<sequence>MTLRHLRVFVTVAETGKMRSAARELFIAQSAVSQTILELERYYDVKLFDRLANRLYITPAGRELLDYAKHILTLYDEMELHMHSSAEKSEIRVGTTFMVGTCIIATLLEEYRKRWPQVVVKVYIGNVNTLGERLRASQLDFLLMEGTIPDNNFIAEEVLDDPMVVVCSPEHPFASRKSVTLEEISKMPYIGREKSNRVEFFDEIMTQHNLPLNFHWISNNSETTKMAVMRNFGITAISRRIVAAEINAGLMHEVQIEDQPLMRKVRLVYHKNKFITAPMQDIFALCRRLEEILP</sequence>
<dbReference type="Pfam" id="PF03466">
    <property type="entry name" value="LysR_substrate"/>
    <property type="match status" value="1"/>
</dbReference>
<evidence type="ECO:0000256" key="1">
    <source>
        <dbReference type="ARBA" id="ARBA00009437"/>
    </source>
</evidence>
<dbReference type="Gene3D" id="1.10.10.10">
    <property type="entry name" value="Winged helix-like DNA-binding domain superfamily/Winged helix DNA-binding domain"/>
    <property type="match status" value="1"/>
</dbReference>
<reference evidence="6" key="2">
    <citation type="journal article" date="2021" name="PeerJ">
        <title>Extensive microbial diversity within the chicken gut microbiome revealed by metagenomics and culture.</title>
        <authorList>
            <person name="Gilroy R."/>
            <person name="Ravi A."/>
            <person name="Getino M."/>
            <person name="Pursley I."/>
            <person name="Horton D.L."/>
            <person name="Alikhan N.F."/>
            <person name="Baker D."/>
            <person name="Gharbi K."/>
            <person name="Hall N."/>
            <person name="Watson M."/>
            <person name="Adriaenssens E.M."/>
            <person name="Foster-Nyarko E."/>
            <person name="Jarju S."/>
            <person name="Secka A."/>
            <person name="Antonio M."/>
            <person name="Oren A."/>
            <person name="Chaudhuri R.R."/>
            <person name="La Ragione R."/>
            <person name="Hildebrand F."/>
            <person name="Pallen M.J."/>
        </authorList>
    </citation>
    <scope>NUCLEOTIDE SEQUENCE</scope>
    <source>
        <strain evidence="6">ChiBcec15-4380</strain>
    </source>
</reference>
<feature type="domain" description="HTH lysR-type" evidence="5">
    <location>
        <begin position="1"/>
        <end position="58"/>
    </location>
</feature>
<dbReference type="PANTHER" id="PTHR30126:SF39">
    <property type="entry name" value="HTH-TYPE TRANSCRIPTIONAL REGULATOR CYSL"/>
    <property type="match status" value="1"/>
</dbReference>
<dbReference type="InterPro" id="IPR036390">
    <property type="entry name" value="WH_DNA-bd_sf"/>
</dbReference>
<dbReference type="InterPro" id="IPR005119">
    <property type="entry name" value="LysR_subst-bd"/>
</dbReference>
<dbReference type="EMBL" id="DVHE01000002">
    <property type="protein sequence ID" value="HIR49699.1"/>
    <property type="molecule type" value="Genomic_DNA"/>
</dbReference>
<dbReference type="PRINTS" id="PR00039">
    <property type="entry name" value="HTHLYSR"/>
</dbReference>
<dbReference type="PROSITE" id="PS50931">
    <property type="entry name" value="HTH_LYSR"/>
    <property type="match status" value="1"/>
</dbReference>
<evidence type="ECO:0000259" key="5">
    <source>
        <dbReference type="PROSITE" id="PS50931"/>
    </source>
</evidence>
<keyword evidence="3" id="KW-0238">DNA-binding</keyword>
<dbReference type="SUPFAM" id="SSF46785">
    <property type="entry name" value="Winged helix' DNA-binding domain"/>
    <property type="match status" value="1"/>
</dbReference>
<gene>
    <name evidence="6" type="ORF">IAA53_00190</name>
</gene>
<protein>
    <submittedName>
        <fullName evidence="6">LysR family transcriptional regulator</fullName>
    </submittedName>
</protein>
<organism evidence="6 7">
    <name type="scientific">Candidatus Avoscillospira avicola</name>
    <dbReference type="NCBI Taxonomy" id="2840706"/>
    <lineage>
        <taxon>Bacteria</taxon>
        <taxon>Bacillati</taxon>
        <taxon>Bacillota</taxon>
        <taxon>Clostridia</taxon>
        <taxon>Eubacteriales</taxon>
        <taxon>Oscillospiraceae</taxon>
        <taxon>Oscillospiraceae incertae sedis</taxon>
        <taxon>Candidatus Avoscillospira</taxon>
    </lineage>
</organism>
<reference evidence="6" key="1">
    <citation type="submission" date="2020-10" db="EMBL/GenBank/DDBJ databases">
        <authorList>
            <person name="Gilroy R."/>
        </authorList>
    </citation>
    <scope>NUCLEOTIDE SEQUENCE</scope>
    <source>
        <strain evidence="6">ChiBcec15-4380</strain>
    </source>
</reference>
<keyword evidence="2" id="KW-0805">Transcription regulation</keyword>
<dbReference type="GO" id="GO:0003700">
    <property type="term" value="F:DNA-binding transcription factor activity"/>
    <property type="evidence" value="ECO:0007669"/>
    <property type="project" value="InterPro"/>
</dbReference>
<dbReference type="Gene3D" id="3.40.190.290">
    <property type="match status" value="1"/>
</dbReference>
<dbReference type="Proteomes" id="UP000824239">
    <property type="component" value="Unassembled WGS sequence"/>
</dbReference>
<dbReference type="InterPro" id="IPR036388">
    <property type="entry name" value="WH-like_DNA-bd_sf"/>
</dbReference>
<comment type="similarity">
    <text evidence="1">Belongs to the LysR transcriptional regulatory family.</text>
</comment>
<dbReference type="AlphaFoldDB" id="A0A9D1APH8"/>
<keyword evidence="4" id="KW-0804">Transcription</keyword>
<proteinExistence type="inferred from homology"/>
<accession>A0A9D1APH8</accession>
<comment type="caution">
    <text evidence="6">The sequence shown here is derived from an EMBL/GenBank/DDBJ whole genome shotgun (WGS) entry which is preliminary data.</text>
</comment>
<dbReference type="GO" id="GO:0000976">
    <property type="term" value="F:transcription cis-regulatory region binding"/>
    <property type="evidence" value="ECO:0007669"/>
    <property type="project" value="TreeGrafter"/>
</dbReference>
<evidence type="ECO:0000313" key="6">
    <source>
        <dbReference type="EMBL" id="HIR49699.1"/>
    </source>
</evidence>
<name>A0A9D1APH8_9FIRM</name>
<evidence type="ECO:0000256" key="2">
    <source>
        <dbReference type="ARBA" id="ARBA00023015"/>
    </source>
</evidence>
<evidence type="ECO:0000256" key="3">
    <source>
        <dbReference type="ARBA" id="ARBA00023125"/>
    </source>
</evidence>
<dbReference type="SUPFAM" id="SSF53850">
    <property type="entry name" value="Periplasmic binding protein-like II"/>
    <property type="match status" value="1"/>
</dbReference>
<dbReference type="InterPro" id="IPR000847">
    <property type="entry name" value="LysR_HTH_N"/>
</dbReference>
<dbReference type="FunFam" id="1.10.10.10:FF:000001">
    <property type="entry name" value="LysR family transcriptional regulator"/>
    <property type="match status" value="1"/>
</dbReference>
<dbReference type="PANTHER" id="PTHR30126">
    <property type="entry name" value="HTH-TYPE TRANSCRIPTIONAL REGULATOR"/>
    <property type="match status" value="1"/>
</dbReference>
<dbReference type="Pfam" id="PF00126">
    <property type="entry name" value="HTH_1"/>
    <property type="match status" value="1"/>
</dbReference>